<proteinExistence type="predicted"/>
<organism evidence="2 3">
    <name type="scientific">Nocardia wallacei</name>
    <dbReference type="NCBI Taxonomy" id="480035"/>
    <lineage>
        <taxon>Bacteria</taxon>
        <taxon>Bacillati</taxon>
        <taxon>Actinomycetota</taxon>
        <taxon>Actinomycetes</taxon>
        <taxon>Mycobacteriales</taxon>
        <taxon>Nocardiaceae</taxon>
        <taxon>Nocardia</taxon>
    </lineage>
</organism>
<dbReference type="AlphaFoldDB" id="A0A7G1KLR0"/>
<reference evidence="2 3" key="1">
    <citation type="submission" date="2020-08" db="EMBL/GenBank/DDBJ databases">
        <title>Genome Sequencing of Nocardia wallacei strain FMUON74 and assembly.</title>
        <authorList>
            <person name="Toyokawa M."/>
            <person name="Uesaka K."/>
        </authorList>
    </citation>
    <scope>NUCLEOTIDE SEQUENCE [LARGE SCALE GENOMIC DNA]</scope>
    <source>
        <strain evidence="2 3">FMUON74</strain>
    </source>
</reference>
<dbReference type="Pfam" id="PF05368">
    <property type="entry name" value="NmrA"/>
    <property type="match status" value="1"/>
</dbReference>
<dbReference type="Gene3D" id="3.40.50.720">
    <property type="entry name" value="NAD(P)-binding Rossmann-like Domain"/>
    <property type="match status" value="1"/>
</dbReference>
<dbReference type="PANTHER" id="PTHR43162">
    <property type="match status" value="1"/>
</dbReference>
<dbReference type="EMBL" id="AP023396">
    <property type="protein sequence ID" value="BCK55990.1"/>
    <property type="molecule type" value="Genomic_DNA"/>
</dbReference>
<evidence type="ECO:0000259" key="1">
    <source>
        <dbReference type="Pfam" id="PF05368"/>
    </source>
</evidence>
<sequence length="307" mass="33819">MKLLTGVTGSAGSIVVREFAAQQVPVRVLVRDRGKGQWLDDLPTVEVVYGDMLRPDTLTAALADIDRVLMISSPRQQMVETQCRFIDAAKAAGVGHIVKFSGKESGTTFDPNRFRGTRWHLEIERYLEASGVAWTHLRPSQFMQFYLPGTLTGVDSRRRELVMPIGDSRLAPVDITDIAKVAVAMMRADGIEGRAFDMTGPEALTMAEIAARITAATGRRYRYTAVTLEQKRALHQAEGLPPEVLDLLDEIYRGRAESPESRVVLDTHREFGVEPTSFAAFARRHAAAFTDTTAGDPVRRPPTPAIG</sequence>
<dbReference type="InterPro" id="IPR036291">
    <property type="entry name" value="NAD(P)-bd_dom_sf"/>
</dbReference>
<dbReference type="KEGG" id="nwl:NWFMUON74_37620"/>
<gene>
    <name evidence="2" type="ORF">NWFMUON74_37620</name>
</gene>
<evidence type="ECO:0000313" key="2">
    <source>
        <dbReference type="EMBL" id="BCK55990.1"/>
    </source>
</evidence>
<accession>A0A7G1KLR0</accession>
<feature type="domain" description="NmrA-like" evidence="1">
    <location>
        <begin position="4"/>
        <end position="244"/>
    </location>
</feature>
<evidence type="ECO:0000313" key="3">
    <source>
        <dbReference type="Proteomes" id="UP000516173"/>
    </source>
</evidence>
<dbReference type="PANTHER" id="PTHR43162:SF1">
    <property type="entry name" value="PRESTALK A DIFFERENTIATION PROTEIN A"/>
    <property type="match status" value="1"/>
</dbReference>
<dbReference type="InterPro" id="IPR051604">
    <property type="entry name" value="Ergot_Alk_Oxidoreductase"/>
</dbReference>
<protein>
    <submittedName>
        <fullName evidence="2">NAD(P)-dependent oxidoreductase</fullName>
    </submittedName>
</protein>
<dbReference type="GeneID" id="80348278"/>
<keyword evidence="3" id="KW-1185">Reference proteome</keyword>
<dbReference type="SUPFAM" id="SSF51735">
    <property type="entry name" value="NAD(P)-binding Rossmann-fold domains"/>
    <property type="match status" value="1"/>
</dbReference>
<dbReference type="InterPro" id="IPR008030">
    <property type="entry name" value="NmrA-like"/>
</dbReference>
<dbReference type="CDD" id="cd05269">
    <property type="entry name" value="TMR_SDR_a"/>
    <property type="match status" value="1"/>
</dbReference>
<name>A0A7G1KLR0_9NOCA</name>
<dbReference type="Proteomes" id="UP000516173">
    <property type="component" value="Chromosome"/>
</dbReference>
<dbReference type="Gene3D" id="3.90.25.10">
    <property type="entry name" value="UDP-galactose 4-epimerase, domain 1"/>
    <property type="match status" value="1"/>
</dbReference>
<dbReference type="RefSeq" id="WP_187683151.1">
    <property type="nucleotide sequence ID" value="NZ_AP023396.1"/>
</dbReference>